<accession>D8GMK1</accession>
<dbReference type="PANTHER" id="PTHR46401:SF2">
    <property type="entry name" value="GLYCOSYLTRANSFERASE WBBK-RELATED"/>
    <property type="match status" value="1"/>
</dbReference>
<dbReference type="OrthoDB" id="9787617at2"/>
<evidence type="ECO:0000313" key="6">
    <source>
        <dbReference type="Proteomes" id="UP000077020"/>
    </source>
</evidence>
<sequence length="368" mass="43470">MNFVTIFPETENFHLTKDVGMIGYILYRYYGYNSKIVCYKNSESYDYLDNEVKGLKIDFIKKITGSPTKDVLIYLIKNAKKIDILHMFHITSNRNFYWILIYKLLNPKGRVYLKLDADYRIKKFDFNKKGLKGFIKRWLIKKCKLVSIETKVLYEYVNNNWGINIEYIPNGFYDNGIRNKVSYNEKENIICTVGRIGTNQKATEVLLEGFKMAASKIGGWKLKIIGPIEAEFKNYINKFYENNLDLKEKVIFTGPIYDKKVLESEYRKSKIFCLTSRYEGFPLVFLEAIKNGCYIISSDFEASFDITNNKKYGDIFSIDNAFELTQCFSKMCTYENKIKENCDKVQNYAYEKFYWPTICKQIDILLRR</sequence>
<dbReference type="HOGENOM" id="CLU_055430_0_0_9"/>
<keyword evidence="1 3" id="KW-0808">Transferase</keyword>
<dbReference type="Pfam" id="PF00534">
    <property type="entry name" value="Glycos_transf_1"/>
    <property type="match status" value="1"/>
</dbReference>
<dbReference type="EC" id="2.4.1.246" evidence="4"/>
<evidence type="ECO:0000313" key="5">
    <source>
        <dbReference type="Proteomes" id="UP000001656"/>
    </source>
</evidence>
<dbReference type="KEGG" id="clj:CLJU_c05290"/>
<dbReference type="CAZy" id="GT4">
    <property type="family name" value="Glycosyltransferase Family 4"/>
</dbReference>
<name>D8GMK1_CLOLD</name>
<feature type="domain" description="Glycosyl transferase family 1" evidence="2">
    <location>
        <begin position="177"/>
        <end position="344"/>
    </location>
</feature>
<evidence type="ECO:0000313" key="4">
    <source>
        <dbReference type="EMBL" id="OAA89229.1"/>
    </source>
</evidence>
<evidence type="ECO:0000256" key="1">
    <source>
        <dbReference type="ARBA" id="ARBA00022679"/>
    </source>
</evidence>
<dbReference type="InterPro" id="IPR001296">
    <property type="entry name" value="Glyco_trans_1"/>
</dbReference>
<dbReference type="Gene3D" id="3.40.50.2000">
    <property type="entry name" value="Glycogen Phosphorylase B"/>
    <property type="match status" value="2"/>
</dbReference>
<dbReference type="EMBL" id="LITS01000002">
    <property type="protein sequence ID" value="OAA89229.1"/>
    <property type="molecule type" value="Genomic_DNA"/>
</dbReference>
<dbReference type="PANTHER" id="PTHR46401">
    <property type="entry name" value="GLYCOSYLTRANSFERASE WBBK-RELATED"/>
    <property type="match status" value="1"/>
</dbReference>
<protein>
    <submittedName>
        <fullName evidence="4">Mannosylfructose-phosphate synthase</fullName>
        <ecNumber evidence="4">2.4.1.246</ecNumber>
    </submittedName>
    <submittedName>
        <fullName evidence="3">Predicted glycosyltransferase, group 1</fullName>
    </submittedName>
</protein>
<proteinExistence type="predicted"/>
<dbReference type="RefSeq" id="WP_013237211.1">
    <property type="nucleotide sequence ID" value="NC_014328.1"/>
</dbReference>
<dbReference type="SUPFAM" id="SSF53756">
    <property type="entry name" value="UDP-Glycosyltransferase/glycogen phosphorylase"/>
    <property type="match status" value="1"/>
</dbReference>
<gene>
    <name evidence="4" type="primary">mfpsA_4</name>
    <name evidence="3" type="ordered locus">CLJU_c05290</name>
    <name evidence="4" type="ORF">WX45_02471</name>
</gene>
<reference evidence="3" key="1">
    <citation type="submission" date="2009-07" db="EMBL/GenBank/DDBJ databases">
        <authorList>
            <person name="Koepke M."/>
            <person name="Hujer S."/>
            <person name="Held C."/>
            <person name="Wiezer A."/>
            <person name="Liesegang H."/>
            <person name="Ehrenreich A."/>
            <person name="Gottschalk G."/>
            <person name="Duerre P."/>
        </authorList>
    </citation>
    <scope>NUCLEOTIDE SEQUENCE</scope>
    <source>
        <strain evidence="3">DSM 13528</strain>
    </source>
</reference>
<dbReference type="EMBL" id="CP001666">
    <property type="protein sequence ID" value="ADK13611.1"/>
    <property type="molecule type" value="Genomic_DNA"/>
</dbReference>
<reference evidence="3 5" key="2">
    <citation type="journal article" date="2010" name="Proc. Natl. Acad. Sci. U.S.A.">
        <title>Clostridium ljungdahlii represents a microbial production platform based on syngas.</title>
        <authorList>
            <person name="Kopke M."/>
            <person name="Held C."/>
            <person name="Hujer S."/>
            <person name="Liesegang H."/>
            <person name="Wiezer A."/>
            <person name="Wollherr A."/>
            <person name="Ehrenreich A."/>
            <person name="Liebl W."/>
            <person name="Gottschalk G."/>
            <person name="Durre P."/>
        </authorList>
    </citation>
    <scope>NUCLEOTIDE SEQUENCE [LARGE SCALE GENOMIC DNA]</scope>
    <source>
        <strain evidence="5">ATCC 55383 / DSM 13528 / PETC</strain>
        <strain evidence="3">DSM 13528</strain>
    </source>
</reference>
<dbReference type="eggNOG" id="COG0438">
    <property type="taxonomic scope" value="Bacteria"/>
</dbReference>
<evidence type="ECO:0000313" key="3">
    <source>
        <dbReference type="EMBL" id="ADK13611.1"/>
    </source>
</evidence>
<dbReference type="GO" id="GO:0009103">
    <property type="term" value="P:lipopolysaccharide biosynthetic process"/>
    <property type="evidence" value="ECO:0007669"/>
    <property type="project" value="TreeGrafter"/>
</dbReference>
<dbReference type="Proteomes" id="UP000001656">
    <property type="component" value="Chromosome"/>
</dbReference>
<keyword evidence="4" id="KW-0328">Glycosyltransferase</keyword>
<evidence type="ECO:0000259" key="2">
    <source>
        <dbReference type="Pfam" id="PF00534"/>
    </source>
</evidence>
<dbReference type="GO" id="GO:0103011">
    <property type="term" value="F:mannosylfructose-phosphate synthase activity"/>
    <property type="evidence" value="ECO:0007669"/>
    <property type="project" value="UniProtKB-EC"/>
</dbReference>
<reference evidence="4 6" key="3">
    <citation type="journal article" date="2016" name="Biotechnol. Bioeng.">
        <title>Traits of selected Clostridium strains for syngas fermentation to ethanol.</title>
        <authorList>
            <person name="Martin M.E."/>
            <person name="Richter H."/>
            <person name="Saha S."/>
            <person name="Angenent L.T."/>
        </authorList>
    </citation>
    <scope>NUCLEOTIDE SEQUENCE [LARGE SCALE GENOMIC DNA]</scope>
    <source>
        <strain evidence="4 6">PETC</strain>
    </source>
</reference>
<keyword evidence="6" id="KW-1185">Reference proteome</keyword>
<dbReference type="PATRIC" id="fig|748727.19.peg.2202"/>
<dbReference type="Proteomes" id="UP000077020">
    <property type="component" value="Unassembled WGS sequence"/>
</dbReference>
<organism evidence="3 5">
    <name type="scientific">Clostridium ljungdahlii (strain ATCC 55383 / DSM 13528 / PETC)</name>
    <dbReference type="NCBI Taxonomy" id="748727"/>
    <lineage>
        <taxon>Bacteria</taxon>
        <taxon>Bacillati</taxon>
        <taxon>Bacillota</taxon>
        <taxon>Clostridia</taxon>
        <taxon>Eubacteriales</taxon>
        <taxon>Clostridiaceae</taxon>
        <taxon>Clostridium</taxon>
    </lineage>
</organism>
<dbReference type="AlphaFoldDB" id="D8GMK1"/>
<dbReference type="STRING" id="748727.CLJU_c05290"/>